<keyword evidence="6" id="KW-1185">Reference proteome</keyword>
<feature type="domain" description="HTH arsR-type" evidence="4">
    <location>
        <begin position="18"/>
        <end position="98"/>
    </location>
</feature>
<dbReference type="SUPFAM" id="SSF46785">
    <property type="entry name" value="Winged helix' DNA-binding domain"/>
    <property type="match status" value="1"/>
</dbReference>
<evidence type="ECO:0000313" key="6">
    <source>
        <dbReference type="Proteomes" id="UP000431092"/>
    </source>
</evidence>
<dbReference type="SMART" id="SM00418">
    <property type="entry name" value="HTH_ARSR"/>
    <property type="match status" value="1"/>
</dbReference>
<dbReference type="InterPro" id="IPR036390">
    <property type="entry name" value="WH_DNA-bd_sf"/>
</dbReference>
<keyword evidence="3" id="KW-0804">Transcription</keyword>
<comment type="caution">
    <text evidence="5">The sequence shown here is derived from an EMBL/GenBank/DDBJ whole genome shotgun (WGS) entry which is preliminary data.</text>
</comment>
<dbReference type="PANTHER" id="PTHR43132:SF2">
    <property type="entry name" value="ARSENICAL RESISTANCE OPERON REPRESSOR ARSR-RELATED"/>
    <property type="match status" value="1"/>
</dbReference>
<evidence type="ECO:0000256" key="3">
    <source>
        <dbReference type="ARBA" id="ARBA00023163"/>
    </source>
</evidence>
<dbReference type="AlphaFoldDB" id="A0A6I3I9W9"/>
<evidence type="ECO:0000259" key="4">
    <source>
        <dbReference type="SMART" id="SM00418"/>
    </source>
</evidence>
<dbReference type="Pfam" id="PF12840">
    <property type="entry name" value="HTH_20"/>
    <property type="match status" value="1"/>
</dbReference>
<dbReference type="CDD" id="cd00090">
    <property type="entry name" value="HTH_ARSR"/>
    <property type="match status" value="1"/>
</dbReference>
<dbReference type="RefSeq" id="WP_154591844.1">
    <property type="nucleotide sequence ID" value="NZ_WLVL01000002.1"/>
</dbReference>
<dbReference type="Proteomes" id="UP000431092">
    <property type="component" value="Unassembled WGS sequence"/>
</dbReference>
<gene>
    <name evidence="5" type="ORF">GGG17_00420</name>
</gene>
<dbReference type="InterPro" id="IPR051011">
    <property type="entry name" value="Metal_resp_trans_reg"/>
</dbReference>
<name>A0A6I3I9W9_9MICO</name>
<evidence type="ECO:0000313" key="5">
    <source>
        <dbReference type="EMBL" id="MTB70467.1"/>
    </source>
</evidence>
<evidence type="ECO:0000256" key="2">
    <source>
        <dbReference type="ARBA" id="ARBA00023125"/>
    </source>
</evidence>
<keyword evidence="2" id="KW-0238">DNA-binding</keyword>
<organism evidence="5 6">
    <name type="scientific">Arsenicicoccus cauae</name>
    <dbReference type="NCBI Taxonomy" id="2663847"/>
    <lineage>
        <taxon>Bacteria</taxon>
        <taxon>Bacillati</taxon>
        <taxon>Actinomycetota</taxon>
        <taxon>Actinomycetes</taxon>
        <taxon>Micrococcales</taxon>
        <taxon>Intrasporangiaceae</taxon>
        <taxon>Arsenicicoccus</taxon>
    </lineage>
</organism>
<dbReference type="InterPro" id="IPR001845">
    <property type="entry name" value="HTH_ArsR_DNA-bd_dom"/>
</dbReference>
<evidence type="ECO:0000256" key="1">
    <source>
        <dbReference type="ARBA" id="ARBA00023015"/>
    </source>
</evidence>
<accession>A0A6I3I9W9</accession>
<dbReference type="GO" id="GO:0003700">
    <property type="term" value="F:DNA-binding transcription factor activity"/>
    <property type="evidence" value="ECO:0007669"/>
    <property type="project" value="InterPro"/>
</dbReference>
<reference evidence="5 6" key="1">
    <citation type="submission" date="2019-11" db="EMBL/GenBank/DDBJ databases">
        <title>Whole genome sequencing identifies a novel species of the genus Arsenicicoccus isolated from human blood.</title>
        <authorList>
            <person name="Jeong J.H."/>
            <person name="Kweon O.J."/>
            <person name="Kim H.R."/>
            <person name="Kim T.-H."/>
            <person name="Ha S.-M."/>
            <person name="Lee M.-K."/>
        </authorList>
    </citation>
    <scope>NUCLEOTIDE SEQUENCE [LARGE SCALE GENOMIC DNA]</scope>
    <source>
        <strain evidence="5 6">MKL-02</strain>
    </source>
</reference>
<dbReference type="InterPro" id="IPR011991">
    <property type="entry name" value="ArsR-like_HTH"/>
</dbReference>
<dbReference type="Gene3D" id="1.10.10.10">
    <property type="entry name" value="Winged helix-like DNA-binding domain superfamily/Winged helix DNA-binding domain"/>
    <property type="match status" value="1"/>
</dbReference>
<sequence length="199" mass="22292">MTIPPPPPPLSSVRLTATAVKVLAHPLRSRLVRALRREGPSTATALAKVMGTNSGATSYHLRKLAEVGLVVEVGDRQGRRRLWAASADLTQFSPSEFHDDEDADTALGWLERDWLQHFHDKFGAWLDARHRWPSSWQDAASMNDTMLVVTDAQLAELRDRVSELADSYRTAGQGNPEAKRVSFYHVAYPIDLDKAPRRR</sequence>
<dbReference type="GO" id="GO:0003677">
    <property type="term" value="F:DNA binding"/>
    <property type="evidence" value="ECO:0007669"/>
    <property type="project" value="UniProtKB-KW"/>
</dbReference>
<keyword evidence="1" id="KW-0805">Transcription regulation</keyword>
<protein>
    <submittedName>
        <fullName evidence="5">Helix-turn-helix domain-containing protein</fullName>
    </submittedName>
</protein>
<proteinExistence type="predicted"/>
<dbReference type="EMBL" id="WLVL01000002">
    <property type="protein sequence ID" value="MTB70467.1"/>
    <property type="molecule type" value="Genomic_DNA"/>
</dbReference>
<dbReference type="PANTHER" id="PTHR43132">
    <property type="entry name" value="ARSENICAL RESISTANCE OPERON REPRESSOR ARSR-RELATED"/>
    <property type="match status" value="1"/>
</dbReference>
<dbReference type="InterPro" id="IPR036388">
    <property type="entry name" value="WH-like_DNA-bd_sf"/>
</dbReference>